<evidence type="ECO:0000313" key="4">
    <source>
        <dbReference type="Proteomes" id="UP000253498"/>
    </source>
</evidence>
<dbReference type="Gene3D" id="3.10.180.10">
    <property type="entry name" value="2,3-Dihydroxybiphenyl 1,2-Dioxygenase, domain 1"/>
    <property type="match status" value="1"/>
</dbReference>
<protein>
    <submittedName>
        <fullName evidence="3">Glyoxalase family protein</fullName>
    </submittedName>
</protein>
<sequence length="123" mass="14018">MFTNEMKIMLYVDDVKKNVDFWTAVGFKELDRQEMDGTLVVEIAQSEKATTSLVLYDREFIEQHSPEVAGSSPSLMFYSDDIFDLYKKMQAQGTVLGELVQLGEEYVFNFADPDGNYFAVTGK</sequence>
<evidence type="ECO:0000259" key="1">
    <source>
        <dbReference type="PROSITE" id="PS51819"/>
    </source>
</evidence>
<dbReference type="EMBL" id="LESJ01000004">
    <property type="protein sequence ID" value="RBT69236.1"/>
    <property type="molecule type" value="Genomic_DNA"/>
</dbReference>
<dbReference type="RefSeq" id="WP_010719026.1">
    <property type="nucleotide sequence ID" value="NZ_AP027299.1"/>
</dbReference>
<dbReference type="PANTHER" id="PTHR36437">
    <property type="entry name" value="GLYOXALASE/BLEOMYCIN RESISTANCE PROTEIN/DIOXYGENASE"/>
    <property type="match status" value="1"/>
</dbReference>
<dbReference type="InterPro" id="IPR004360">
    <property type="entry name" value="Glyas_Fos-R_dOase_dom"/>
</dbReference>
<reference evidence="2 4" key="1">
    <citation type="submission" date="2015-06" db="EMBL/GenBank/DDBJ databases">
        <title>The Genome Sequence of Enterococcus hirae 88EA1.</title>
        <authorList>
            <consortium name="The Broad Institute Genomics Platform"/>
            <consortium name="The Broad Institute Genome Sequencing Center for Infectious Disease"/>
            <person name="Earl A.M."/>
            <person name="Van Tyne D."/>
            <person name="Lebreton F."/>
            <person name="Saavedra J.T."/>
            <person name="Gilmore M.S."/>
            <person name="Manson McGuire A."/>
            <person name="Clock S."/>
            <person name="Crupain M."/>
            <person name="Rangan U."/>
            <person name="Young S."/>
            <person name="Abouelleil A."/>
            <person name="Cao P."/>
            <person name="Chapman S.B."/>
            <person name="Griggs A."/>
            <person name="Priest M."/>
            <person name="Shea T."/>
            <person name="Wortman J."/>
            <person name="Nusbaum C."/>
            <person name="Birren B."/>
        </authorList>
    </citation>
    <scope>NUCLEOTIDE SEQUENCE [LARGE SCALE GENOMIC DNA]</scope>
    <source>
        <strain evidence="2 4">88EA1</strain>
    </source>
</reference>
<organism evidence="3 5">
    <name type="scientific">Enterococcus hirae</name>
    <dbReference type="NCBI Taxonomy" id="1354"/>
    <lineage>
        <taxon>Bacteria</taxon>
        <taxon>Bacillati</taxon>
        <taxon>Bacillota</taxon>
        <taxon>Bacilli</taxon>
        <taxon>Lactobacillales</taxon>
        <taxon>Enterococcaceae</taxon>
        <taxon>Enterococcus</taxon>
    </lineage>
</organism>
<feature type="domain" description="VOC" evidence="1">
    <location>
        <begin position="4"/>
        <end position="123"/>
    </location>
</feature>
<name>A0A1V8XE46_ENTHR</name>
<evidence type="ECO:0000313" key="2">
    <source>
        <dbReference type="EMBL" id="RBT69236.1"/>
    </source>
</evidence>
<evidence type="ECO:0000313" key="3">
    <source>
        <dbReference type="EMBL" id="VTQ64685.1"/>
    </source>
</evidence>
<dbReference type="SUPFAM" id="SSF54593">
    <property type="entry name" value="Glyoxalase/Bleomycin resistance protein/Dihydroxybiphenyl dioxygenase"/>
    <property type="match status" value="1"/>
</dbReference>
<dbReference type="AlphaFoldDB" id="A0A1V8XE46"/>
<dbReference type="PROSITE" id="PS51819">
    <property type="entry name" value="VOC"/>
    <property type="match status" value="1"/>
</dbReference>
<evidence type="ECO:0000313" key="5">
    <source>
        <dbReference type="Proteomes" id="UP000352698"/>
    </source>
</evidence>
<dbReference type="Proteomes" id="UP000352698">
    <property type="component" value="Unassembled WGS sequence"/>
</dbReference>
<dbReference type="STRING" id="1354.A6P53_07030"/>
<dbReference type="InterPro" id="IPR029068">
    <property type="entry name" value="Glyas_Bleomycin-R_OHBP_Dase"/>
</dbReference>
<dbReference type="GeneID" id="56787399"/>
<dbReference type="PANTHER" id="PTHR36437:SF2">
    <property type="entry name" value="GLYOXALASE_BLEOMYCIN RESISTANCE PROTEIN_DIOXYGENASE"/>
    <property type="match status" value="1"/>
</dbReference>
<reference evidence="3 5" key="2">
    <citation type="submission" date="2019-05" db="EMBL/GenBank/DDBJ databases">
        <authorList>
            <consortium name="Pathogen Informatics"/>
        </authorList>
    </citation>
    <scope>NUCLEOTIDE SEQUENCE [LARGE SCALE GENOMIC DNA]</scope>
    <source>
        <strain evidence="3 5">NCTC12204</strain>
    </source>
</reference>
<proteinExistence type="predicted"/>
<dbReference type="Proteomes" id="UP000253498">
    <property type="component" value="Unassembled WGS sequence"/>
</dbReference>
<dbReference type="EMBL" id="CABEEP010000001">
    <property type="protein sequence ID" value="VTQ64685.1"/>
    <property type="molecule type" value="Genomic_DNA"/>
</dbReference>
<comment type="caution">
    <text evidence="3">The sequence shown here is derived from an EMBL/GenBank/DDBJ whole genome shotgun (WGS) entry which is preliminary data.</text>
</comment>
<gene>
    <name evidence="2" type="ORF">EB03_00906</name>
    <name evidence="3" type="ORF">NCTC12204_01561</name>
</gene>
<accession>A0A1V8XE46</accession>
<dbReference type="Pfam" id="PF00903">
    <property type="entry name" value="Glyoxalase"/>
    <property type="match status" value="1"/>
</dbReference>
<dbReference type="InterPro" id="IPR037523">
    <property type="entry name" value="VOC_core"/>
</dbReference>